<dbReference type="PANTHER" id="PTHR10434">
    <property type="entry name" value="1-ACYL-SN-GLYCEROL-3-PHOSPHATE ACYLTRANSFERASE"/>
    <property type="match status" value="1"/>
</dbReference>
<keyword evidence="6" id="KW-1185">Reference proteome</keyword>
<dbReference type="GO" id="GO:0006654">
    <property type="term" value="P:phosphatidic acid biosynthetic process"/>
    <property type="evidence" value="ECO:0007669"/>
    <property type="project" value="TreeGrafter"/>
</dbReference>
<dbReference type="PANTHER" id="PTHR10434:SF9">
    <property type="entry name" value="PHOSPHOLIPID_GLYCEROL ACYLTRANSFERASE DOMAIN-CONTAINING PROTEIN"/>
    <property type="match status" value="1"/>
</dbReference>
<dbReference type="AlphaFoldDB" id="A0A316DST2"/>
<protein>
    <submittedName>
        <fullName evidence="5">Acyltransferase-like protein</fullName>
    </submittedName>
</protein>
<reference evidence="5 6" key="1">
    <citation type="submission" date="2018-05" db="EMBL/GenBank/DDBJ databases">
        <title>Genomic Encyclopedia of Archaeal and Bacterial Type Strains, Phase II (KMG-II): from individual species to whole genera.</title>
        <authorList>
            <person name="Goeker M."/>
        </authorList>
    </citation>
    <scope>NUCLEOTIDE SEQUENCE [LARGE SCALE GENOMIC DNA]</scope>
    <source>
        <strain evidence="5 6">DSM 22214</strain>
    </source>
</reference>
<evidence type="ECO:0000256" key="3">
    <source>
        <dbReference type="ARBA" id="ARBA00023315"/>
    </source>
</evidence>
<feature type="domain" description="Phospholipid/glycerol acyltransferase" evidence="4">
    <location>
        <begin position="32"/>
        <end position="142"/>
    </location>
</feature>
<evidence type="ECO:0000256" key="2">
    <source>
        <dbReference type="ARBA" id="ARBA00022679"/>
    </source>
</evidence>
<dbReference type="OrthoDB" id="9796839at2"/>
<dbReference type="RefSeq" id="WP_109744469.1">
    <property type="nucleotide sequence ID" value="NZ_QGGO01000025.1"/>
</dbReference>
<accession>A0A316DST2</accession>
<evidence type="ECO:0000313" key="6">
    <source>
        <dbReference type="Proteomes" id="UP000245489"/>
    </source>
</evidence>
<name>A0A316DST2_9BACT</name>
<dbReference type="Proteomes" id="UP000245489">
    <property type="component" value="Unassembled WGS sequence"/>
</dbReference>
<organism evidence="5 6">
    <name type="scientific">Arcicella aurantiaca</name>
    <dbReference type="NCBI Taxonomy" id="591202"/>
    <lineage>
        <taxon>Bacteria</taxon>
        <taxon>Pseudomonadati</taxon>
        <taxon>Bacteroidota</taxon>
        <taxon>Cytophagia</taxon>
        <taxon>Cytophagales</taxon>
        <taxon>Flectobacillaceae</taxon>
        <taxon>Arcicella</taxon>
    </lineage>
</organism>
<dbReference type="Pfam" id="PF01553">
    <property type="entry name" value="Acyltransferase"/>
    <property type="match status" value="1"/>
</dbReference>
<gene>
    <name evidence="5" type="ORF">LV89_03790</name>
</gene>
<dbReference type="GO" id="GO:0003841">
    <property type="term" value="F:1-acylglycerol-3-phosphate O-acyltransferase activity"/>
    <property type="evidence" value="ECO:0007669"/>
    <property type="project" value="TreeGrafter"/>
</dbReference>
<dbReference type="InterPro" id="IPR002123">
    <property type="entry name" value="Plipid/glycerol_acylTrfase"/>
</dbReference>
<evidence type="ECO:0000313" key="5">
    <source>
        <dbReference type="EMBL" id="PWK20249.1"/>
    </source>
</evidence>
<dbReference type="SUPFAM" id="SSF69593">
    <property type="entry name" value="Glycerol-3-phosphate (1)-acyltransferase"/>
    <property type="match status" value="1"/>
</dbReference>
<sequence>MLKIISRFLLTISGWKIVDSTPKGVINYHKAVMIAAPHTSNWDYFYCMIILLRVGLPFKYLAKDSLFKFPLGLIIRGLGGIPVIRSQKNNLVNDMGEMIKNNPKPIQLIVPAEGTRSYSKEWKSGFYHIAVAANVPIILGFLDFKKKEGGFLNVFYPTGNYEQDLLEIQKQYANVTPKFPNDNSLKDMTFQ</sequence>
<evidence type="ECO:0000259" key="4">
    <source>
        <dbReference type="SMART" id="SM00563"/>
    </source>
</evidence>
<evidence type="ECO:0000256" key="1">
    <source>
        <dbReference type="ARBA" id="ARBA00005189"/>
    </source>
</evidence>
<comment type="pathway">
    <text evidence="1">Lipid metabolism.</text>
</comment>
<comment type="caution">
    <text evidence="5">The sequence shown here is derived from an EMBL/GenBank/DDBJ whole genome shotgun (WGS) entry which is preliminary data.</text>
</comment>
<dbReference type="EMBL" id="QGGO01000025">
    <property type="protein sequence ID" value="PWK20249.1"/>
    <property type="molecule type" value="Genomic_DNA"/>
</dbReference>
<dbReference type="SMART" id="SM00563">
    <property type="entry name" value="PlsC"/>
    <property type="match status" value="1"/>
</dbReference>
<proteinExistence type="predicted"/>
<keyword evidence="2 5" id="KW-0808">Transferase</keyword>
<keyword evidence="3 5" id="KW-0012">Acyltransferase</keyword>